<dbReference type="HAMAP" id="MF_00658">
    <property type="entry name" value="23SrRNA_methyltr_H"/>
    <property type="match status" value="1"/>
</dbReference>
<dbReference type="Pfam" id="PF02590">
    <property type="entry name" value="SPOUT_MTase"/>
    <property type="match status" value="1"/>
</dbReference>
<feature type="binding site" evidence="5">
    <location>
        <begin position="119"/>
        <end position="124"/>
    </location>
    <ligand>
        <name>S-adenosyl-L-methionine</name>
        <dbReference type="ChEBI" id="CHEBI:59789"/>
    </ligand>
</feature>
<feature type="binding site" evidence="5">
    <location>
        <position position="100"/>
    </location>
    <ligand>
        <name>S-adenosyl-L-methionine</name>
        <dbReference type="ChEBI" id="CHEBI:59789"/>
    </ligand>
</feature>
<proteinExistence type="inferred from homology"/>
<reference evidence="6 7" key="1">
    <citation type="submission" date="2024-01" db="EMBL/GenBank/DDBJ databases">
        <title>Multi-omics insights into the function and evolution of sodium benzoate biodegradation pathways in Benzoatithermus flavus gen. nov., sp. nov. from hot spring.</title>
        <authorList>
            <person name="Hu C.-J."/>
            <person name="Li W.-J."/>
        </authorList>
    </citation>
    <scope>NUCLEOTIDE SEQUENCE [LARGE SCALE GENOMIC DNA]</scope>
    <source>
        <strain evidence="6 7">SYSU G07066</strain>
    </source>
</reference>
<dbReference type="Proteomes" id="UP001375743">
    <property type="component" value="Unassembled WGS sequence"/>
</dbReference>
<keyword evidence="5" id="KW-0963">Cytoplasm</keyword>
<dbReference type="EMBL" id="JBBLZC010000002">
    <property type="protein sequence ID" value="MEK0082149.1"/>
    <property type="molecule type" value="Genomic_DNA"/>
</dbReference>
<comment type="subunit">
    <text evidence="5">Homodimer.</text>
</comment>
<feature type="binding site" evidence="5">
    <location>
        <position position="68"/>
    </location>
    <ligand>
        <name>S-adenosyl-L-methionine</name>
        <dbReference type="ChEBI" id="CHEBI:59789"/>
    </ligand>
</feature>
<keyword evidence="2 5" id="KW-0808">Transferase</keyword>
<keyword evidence="3 5" id="KW-0949">S-adenosyl-L-methionine</keyword>
<dbReference type="PANTHER" id="PTHR33603:SF1">
    <property type="entry name" value="RIBOSOMAL RNA LARGE SUBUNIT METHYLTRANSFERASE H"/>
    <property type="match status" value="1"/>
</dbReference>
<evidence type="ECO:0000256" key="1">
    <source>
        <dbReference type="ARBA" id="ARBA00022603"/>
    </source>
</evidence>
<evidence type="ECO:0000256" key="4">
    <source>
        <dbReference type="ARBA" id="ARBA00038303"/>
    </source>
</evidence>
<evidence type="ECO:0000256" key="5">
    <source>
        <dbReference type="HAMAP-Rule" id="MF_00658"/>
    </source>
</evidence>
<comment type="similarity">
    <text evidence="4 5">Belongs to the RNA methyltransferase RlmH family.</text>
</comment>
<dbReference type="NCBIfam" id="NF000989">
    <property type="entry name" value="PRK00103.2-3"/>
    <property type="match status" value="1"/>
</dbReference>
<dbReference type="InterPro" id="IPR003742">
    <property type="entry name" value="RlmH-like"/>
</dbReference>
<dbReference type="InterPro" id="IPR029028">
    <property type="entry name" value="Alpha/beta_knot_MTases"/>
</dbReference>
<dbReference type="PANTHER" id="PTHR33603">
    <property type="entry name" value="METHYLTRANSFERASE"/>
    <property type="match status" value="1"/>
</dbReference>
<dbReference type="SUPFAM" id="SSF75217">
    <property type="entry name" value="alpha/beta knot"/>
    <property type="match status" value="1"/>
</dbReference>
<dbReference type="EC" id="2.1.1.177" evidence="5"/>
<dbReference type="CDD" id="cd18081">
    <property type="entry name" value="RlmH-like"/>
    <property type="match status" value="1"/>
</dbReference>
<evidence type="ECO:0000256" key="2">
    <source>
        <dbReference type="ARBA" id="ARBA00022679"/>
    </source>
</evidence>
<keyword evidence="5" id="KW-0698">rRNA processing</keyword>
<evidence type="ECO:0000313" key="7">
    <source>
        <dbReference type="Proteomes" id="UP001375743"/>
    </source>
</evidence>
<accession>A0ABU8XM44</accession>
<evidence type="ECO:0000313" key="6">
    <source>
        <dbReference type="EMBL" id="MEK0082149.1"/>
    </source>
</evidence>
<dbReference type="Gene3D" id="3.40.1280.10">
    <property type="match status" value="1"/>
</dbReference>
<organism evidence="6 7">
    <name type="scientific">Benzoatithermus flavus</name>
    <dbReference type="NCBI Taxonomy" id="3108223"/>
    <lineage>
        <taxon>Bacteria</taxon>
        <taxon>Pseudomonadati</taxon>
        <taxon>Pseudomonadota</taxon>
        <taxon>Alphaproteobacteria</taxon>
        <taxon>Geminicoccales</taxon>
        <taxon>Geminicoccaceae</taxon>
        <taxon>Benzoatithermus</taxon>
    </lineage>
</organism>
<dbReference type="PIRSF" id="PIRSF004505">
    <property type="entry name" value="MT_bac"/>
    <property type="match status" value="1"/>
</dbReference>
<keyword evidence="1 5" id="KW-0489">Methyltransferase</keyword>
<gene>
    <name evidence="5 6" type="primary">rlmH</name>
    <name evidence="6" type="ORF">U1T56_03220</name>
</gene>
<comment type="function">
    <text evidence="5">Specifically methylates the pseudouridine at position 1915 (m3Psi1915) in 23S rRNA.</text>
</comment>
<protein>
    <recommendedName>
        <fullName evidence="5">Ribosomal RNA large subunit methyltransferase H</fullName>
        <ecNumber evidence="5">2.1.1.177</ecNumber>
    </recommendedName>
    <alternativeName>
        <fullName evidence="5">23S rRNA (pseudouridine1915-N3)-methyltransferase</fullName>
    </alternativeName>
    <alternativeName>
        <fullName evidence="5">23S rRNA m3Psi1915 methyltransferase</fullName>
    </alternativeName>
    <alternativeName>
        <fullName evidence="5">rRNA (pseudouridine-N3-)-methyltransferase RlmH</fullName>
    </alternativeName>
</protein>
<comment type="catalytic activity">
    <reaction evidence="5">
        <text>pseudouridine(1915) in 23S rRNA + S-adenosyl-L-methionine = N(3)-methylpseudouridine(1915) in 23S rRNA + S-adenosyl-L-homocysteine + H(+)</text>
        <dbReference type="Rhea" id="RHEA:42752"/>
        <dbReference type="Rhea" id="RHEA-COMP:10221"/>
        <dbReference type="Rhea" id="RHEA-COMP:10222"/>
        <dbReference type="ChEBI" id="CHEBI:15378"/>
        <dbReference type="ChEBI" id="CHEBI:57856"/>
        <dbReference type="ChEBI" id="CHEBI:59789"/>
        <dbReference type="ChEBI" id="CHEBI:65314"/>
        <dbReference type="ChEBI" id="CHEBI:74486"/>
        <dbReference type="EC" id="2.1.1.177"/>
    </reaction>
</comment>
<sequence>MDLLVVAVGRSRDALTDGLFRDYARRCPWPIRLIEVQPRGNVPPERRKAAEAGLLLAAIPPGAIVVALDERGRDLTSETFAERLGDWRDQGRRAAAFLIGGPDGLAESVLRAADLGLALGRMTWPHRLVRVMLAEQLYRATTILAGHPYHRA</sequence>
<keyword evidence="7" id="KW-1185">Reference proteome</keyword>
<comment type="subcellular location">
    <subcellularLocation>
        <location evidence="5">Cytoplasm</location>
    </subcellularLocation>
</comment>
<dbReference type="RefSeq" id="WP_418157999.1">
    <property type="nucleotide sequence ID" value="NZ_JBBLZC010000002.1"/>
</dbReference>
<name>A0ABU8XM44_9PROT</name>
<comment type="caution">
    <text evidence="6">The sequence shown here is derived from an EMBL/GenBank/DDBJ whole genome shotgun (WGS) entry which is preliminary data.</text>
</comment>
<evidence type="ECO:0000256" key="3">
    <source>
        <dbReference type="ARBA" id="ARBA00022691"/>
    </source>
</evidence>
<dbReference type="InterPro" id="IPR029026">
    <property type="entry name" value="tRNA_m1G_MTases_N"/>
</dbReference>